<dbReference type="Proteomes" id="UP000679008">
    <property type="component" value="Unassembled WGS sequence"/>
</dbReference>
<comment type="caution">
    <text evidence="1">The sequence shown here is derived from an EMBL/GenBank/DDBJ whole genome shotgun (WGS) entry which is preliminary data.</text>
</comment>
<evidence type="ECO:0000313" key="2">
    <source>
        <dbReference type="Proteomes" id="UP000679008"/>
    </source>
</evidence>
<evidence type="ECO:0000313" key="1">
    <source>
        <dbReference type="EMBL" id="MBQ0909756.1"/>
    </source>
</evidence>
<dbReference type="InterPro" id="IPR032675">
    <property type="entry name" value="LRR_dom_sf"/>
</dbReference>
<dbReference type="RefSeq" id="WP_210791456.1">
    <property type="nucleotide sequence ID" value="NZ_JAGPXB010000016.1"/>
</dbReference>
<name>A0ABS5D6T8_9FLAO</name>
<accession>A0ABS5D6T8</accession>
<dbReference type="SUPFAM" id="SSF52058">
    <property type="entry name" value="L domain-like"/>
    <property type="match status" value="1"/>
</dbReference>
<organism evidence="1 2">
    <name type="scientific">Flavobacterium erciyesense</name>
    <dbReference type="NCBI Taxonomy" id="2825842"/>
    <lineage>
        <taxon>Bacteria</taxon>
        <taxon>Pseudomonadati</taxon>
        <taxon>Bacteroidota</taxon>
        <taxon>Flavobacteriia</taxon>
        <taxon>Flavobacteriales</taxon>
        <taxon>Flavobacteriaceae</taxon>
        <taxon>Flavobacterium</taxon>
    </lineage>
</organism>
<dbReference type="PROSITE" id="PS51450">
    <property type="entry name" value="LRR"/>
    <property type="match status" value="1"/>
</dbReference>
<reference evidence="1 2" key="1">
    <citation type="submission" date="2021-04" db="EMBL/GenBank/DDBJ databases">
        <title>Description of novel Flavobacterium sp. F-328.</title>
        <authorList>
            <person name="Saticioglu I.B."/>
        </authorList>
    </citation>
    <scope>NUCLEOTIDE SEQUENCE [LARGE SCALE GENOMIC DNA]</scope>
    <source>
        <strain evidence="1 2">F-328</strain>
    </source>
</reference>
<protein>
    <submittedName>
        <fullName evidence="1">Leucine-rich repeat domain-containing protein</fullName>
    </submittedName>
</protein>
<sequence>MEIKELSILTSEKLKYELIKSDLELDDSDLILDSVMYERTVPPNKLFLIDMEEKVVIREFNEDDDYNTIFDKRLDGVEILKFGFFDLSKFLPFFTKVKVFAIHGDFIDLMLFSADENARELLTKIKFKLLFSRFANSIKERLNLESELLDLYKEIYNLPYDALPQSTIDFINNNKSRVLELGWLPLSNKDLENLLRLNKVEELYLLYNFRNSFKRFSKTLKVLSVRFNFIININEIYLDLPKLINLDLSGNSIFSPINFNIFPKKIECIDLSSNFIDDLSLDNSPPKLEDLILKNNQLTNESFIISQANYSLKFLDLRNNQIIINLEFLEFIDKFFPNLTNIYLDGNHSDNYIQQLFEGDDQLESIKVLLAEAEFGYEESIENIRDKINLYNNKNFIKVLWKSNRLPLDIIIREIQFRLYDYLEKLETKIYLNEGVYCDFQSCMTSMLIYKNDEDHSISFELYSNSLNFFIDYFFKYLDFLKIVIEDVTSNRLIPYFTSSNKLNYLKDYFRIIYKVQHKVKKHYYLNIDNDKEFLISDHKQLLKPIYMPLRDVLFVVLSSKKAYSFCKNDNNCKIYNKIKVNETLFNTELTIRGGVDKQNIKEILNNVYLNENRFIEIDLYIDDNIGKKVSLLVNTNHIKVEDENYTKVYLNKNFEFDNLLLNNSLGTYKIEIEKNEIRLVSNI</sequence>
<proteinExistence type="predicted"/>
<dbReference type="InterPro" id="IPR001611">
    <property type="entry name" value="Leu-rich_rpt"/>
</dbReference>
<keyword evidence="2" id="KW-1185">Reference proteome</keyword>
<gene>
    <name evidence="1" type="ORF">KBJ98_13665</name>
</gene>
<dbReference type="EMBL" id="JAGPXB010000016">
    <property type="protein sequence ID" value="MBQ0909756.1"/>
    <property type="molecule type" value="Genomic_DNA"/>
</dbReference>
<dbReference type="Gene3D" id="3.80.10.10">
    <property type="entry name" value="Ribonuclease Inhibitor"/>
    <property type="match status" value="1"/>
</dbReference>